<organism evidence="1 2">
    <name type="scientific">Mesorhizobium hungaricum</name>
    <dbReference type="NCBI Taxonomy" id="1566387"/>
    <lineage>
        <taxon>Bacteria</taxon>
        <taxon>Pseudomonadati</taxon>
        <taxon>Pseudomonadota</taxon>
        <taxon>Alphaproteobacteria</taxon>
        <taxon>Hyphomicrobiales</taxon>
        <taxon>Phyllobacteriaceae</taxon>
        <taxon>Mesorhizobium</taxon>
    </lineage>
</organism>
<accession>A0A1C2ECL1</accession>
<dbReference type="Proteomes" id="UP000094412">
    <property type="component" value="Unassembled WGS sequence"/>
</dbReference>
<evidence type="ECO:0000313" key="2">
    <source>
        <dbReference type="Proteomes" id="UP000094412"/>
    </source>
</evidence>
<keyword evidence="2" id="KW-1185">Reference proteome</keyword>
<reference evidence="1 2" key="1">
    <citation type="submission" date="2016-08" db="EMBL/GenBank/DDBJ databases">
        <title>Whole genome sequence of Mesorhizobium sp. strain UASWS1009 isolated from industrial sewage.</title>
        <authorList>
            <person name="Crovadore J."/>
            <person name="Calmin G."/>
            <person name="Chablais R."/>
            <person name="Cochard B."/>
            <person name="Lefort F."/>
        </authorList>
    </citation>
    <scope>NUCLEOTIDE SEQUENCE [LARGE SCALE GENOMIC DNA]</scope>
    <source>
        <strain evidence="1 2">UASWS1009</strain>
    </source>
</reference>
<dbReference type="EMBL" id="MDEO01000020">
    <property type="protein sequence ID" value="OCX24769.1"/>
    <property type="molecule type" value="Genomic_DNA"/>
</dbReference>
<sequence>MVGKDPKTYRDGLAELCARAGLLRPDTAAELLILMGEGAKASRQSGEPEGLSVRFKQAAEAIVVAFGPGSVR</sequence>
<gene>
    <name evidence="1" type="ORF">QV13_01760</name>
</gene>
<dbReference type="AlphaFoldDB" id="A0A1C2ECL1"/>
<name>A0A1C2ECL1_9HYPH</name>
<dbReference type="STRING" id="1566387.QV13_01760"/>
<proteinExistence type="predicted"/>
<protein>
    <submittedName>
        <fullName evidence="1">Uncharacterized protein</fullName>
    </submittedName>
</protein>
<evidence type="ECO:0000313" key="1">
    <source>
        <dbReference type="EMBL" id="OCX24769.1"/>
    </source>
</evidence>
<comment type="caution">
    <text evidence="1">The sequence shown here is derived from an EMBL/GenBank/DDBJ whole genome shotgun (WGS) entry which is preliminary data.</text>
</comment>